<proteinExistence type="predicted"/>
<dbReference type="RefSeq" id="WP_132245337.1">
    <property type="nucleotide sequence ID" value="NZ_SLWV01000012.1"/>
</dbReference>
<organism evidence="1 2">
    <name type="scientific">Marinisporobacter balticus</name>
    <dbReference type="NCBI Taxonomy" id="2018667"/>
    <lineage>
        <taxon>Bacteria</taxon>
        <taxon>Bacillati</taxon>
        <taxon>Bacillota</taxon>
        <taxon>Clostridia</taxon>
        <taxon>Peptostreptococcales</taxon>
        <taxon>Thermotaleaceae</taxon>
        <taxon>Marinisporobacter</taxon>
    </lineage>
</organism>
<evidence type="ECO:0000313" key="1">
    <source>
        <dbReference type="EMBL" id="TCO74598.1"/>
    </source>
</evidence>
<evidence type="ECO:0000313" key="2">
    <source>
        <dbReference type="Proteomes" id="UP000294919"/>
    </source>
</evidence>
<dbReference type="AlphaFoldDB" id="A0A4R2KWI2"/>
<reference evidence="1 2" key="1">
    <citation type="submission" date="2019-03" db="EMBL/GenBank/DDBJ databases">
        <title>Genomic Encyclopedia of Type Strains, Phase IV (KMG-IV): sequencing the most valuable type-strain genomes for metagenomic binning, comparative biology and taxonomic classification.</title>
        <authorList>
            <person name="Goeker M."/>
        </authorList>
    </citation>
    <scope>NUCLEOTIDE SEQUENCE [LARGE SCALE GENOMIC DNA]</scope>
    <source>
        <strain evidence="1 2">DSM 102940</strain>
    </source>
</reference>
<keyword evidence="2" id="KW-1185">Reference proteome</keyword>
<sequence length="68" mass="8134">MNNKDDYDLINLVKAFLVFSEELLEKKVITKALYDEMTYSKMKFLNDIDATAYLMDERTEKYILEKNI</sequence>
<dbReference type="Proteomes" id="UP000294919">
    <property type="component" value="Unassembled WGS sequence"/>
</dbReference>
<dbReference type="EMBL" id="SLWV01000012">
    <property type="protein sequence ID" value="TCO74598.1"/>
    <property type="molecule type" value="Genomic_DNA"/>
</dbReference>
<name>A0A4R2KWI2_9FIRM</name>
<protein>
    <submittedName>
        <fullName evidence="1">Uncharacterized protein</fullName>
    </submittedName>
</protein>
<comment type="caution">
    <text evidence="1">The sequence shown here is derived from an EMBL/GenBank/DDBJ whole genome shotgun (WGS) entry which is preliminary data.</text>
</comment>
<accession>A0A4R2KWI2</accession>
<gene>
    <name evidence="1" type="ORF">EV214_11277</name>
</gene>